<dbReference type="PANTHER" id="PTHR10350:SF6">
    <property type="entry name" value="NUCLEAR PORE COMPLEX PROTEIN NUP155"/>
    <property type="match status" value="1"/>
</dbReference>
<dbReference type="Pfam" id="PF00491">
    <property type="entry name" value="Arginase"/>
    <property type="match status" value="2"/>
</dbReference>
<evidence type="ECO:0000256" key="3">
    <source>
        <dbReference type="ARBA" id="ARBA00022448"/>
    </source>
</evidence>
<proteinExistence type="inferred from homology"/>
<keyword evidence="4" id="KW-0479">Metal-binding</keyword>
<dbReference type="GO" id="GO:0000972">
    <property type="term" value="P:transcription-dependent tethering of RNA polymerase II gene DNA at nuclear periphery"/>
    <property type="evidence" value="ECO:0007669"/>
    <property type="project" value="TreeGrafter"/>
</dbReference>
<dbReference type="STRING" id="5286.A0A0K3CK19"/>
<dbReference type="GO" id="GO:0036228">
    <property type="term" value="P:protein localization to nuclear inner membrane"/>
    <property type="evidence" value="ECO:0007669"/>
    <property type="project" value="TreeGrafter"/>
</dbReference>
<dbReference type="FunFam" id="1.25.40.440:FF:000001">
    <property type="entry name" value="Nuclear pore complex subunit"/>
    <property type="match status" value="1"/>
</dbReference>
<dbReference type="GO" id="GO:0016813">
    <property type="term" value="F:hydrolase activity, acting on carbon-nitrogen (but not peptide) bonds, in linear amidines"/>
    <property type="evidence" value="ECO:0007669"/>
    <property type="project" value="InterPro"/>
</dbReference>
<dbReference type="OMA" id="SELFACY"/>
<evidence type="ECO:0000256" key="5">
    <source>
        <dbReference type="ARBA" id="ARBA00022801"/>
    </source>
</evidence>
<evidence type="ECO:0000313" key="11">
    <source>
        <dbReference type="EMBL" id="CTR10044.1"/>
    </source>
</evidence>
<dbReference type="Gene3D" id="3.40.800.10">
    <property type="entry name" value="Ureohydrolase domain"/>
    <property type="match status" value="1"/>
</dbReference>
<organism evidence="11 12">
    <name type="scientific">Rhodotorula toruloides</name>
    <name type="common">Yeast</name>
    <name type="synonym">Rhodosporidium toruloides</name>
    <dbReference type="NCBI Taxonomy" id="5286"/>
    <lineage>
        <taxon>Eukaryota</taxon>
        <taxon>Fungi</taxon>
        <taxon>Dikarya</taxon>
        <taxon>Basidiomycota</taxon>
        <taxon>Pucciniomycotina</taxon>
        <taxon>Microbotryomycetes</taxon>
        <taxon>Sporidiobolales</taxon>
        <taxon>Sporidiobolaceae</taxon>
        <taxon>Rhodotorula</taxon>
    </lineage>
</organism>
<evidence type="ECO:0000256" key="4">
    <source>
        <dbReference type="ARBA" id="ARBA00022723"/>
    </source>
</evidence>
<dbReference type="InterPro" id="IPR014908">
    <property type="entry name" value="Nucleoporin_Nup133/Nup155_N"/>
</dbReference>
<feature type="compositionally biased region" description="Low complexity" evidence="8">
    <location>
        <begin position="552"/>
        <end position="588"/>
    </location>
</feature>
<dbReference type="PROSITE" id="PS01053">
    <property type="entry name" value="ARGINASE_1"/>
    <property type="match status" value="1"/>
</dbReference>
<keyword evidence="5" id="KW-0378">Hydrolase</keyword>
<dbReference type="EMBL" id="CWKI01000012">
    <property type="protein sequence ID" value="CTR10044.1"/>
    <property type="molecule type" value="Genomic_DNA"/>
</dbReference>
<dbReference type="GO" id="GO:0006405">
    <property type="term" value="P:RNA export from nucleus"/>
    <property type="evidence" value="ECO:0007669"/>
    <property type="project" value="TreeGrafter"/>
</dbReference>
<dbReference type="GO" id="GO:0046872">
    <property type="term" value="F:metal ion binding"/>
    <property type="evidence" value="ECO:0007669"/>
    <property type="project" value="UniProtKB-KW"/>
</dbReference>
<dbReference type="InterPro" id="IPR042533">
    <property type="entry name" value="Nucleoporin_Nup155_C_1"/>
</dbReference>
<dbReference type="Gene3D" id="1.20.58.1780">
    <property type="match status" value="1"/>
</dbReference>
<accession>A0A0K3CK19</accession>
<dbReference type="GO" id="GO:0017056">
    <property type="term" value="F:structural constituent of nuclear pore"/>
    <property type="evidence" value="ECO:0007669"/>
    <property type="project" value="InterPro"/>
</dbReference>
<dbReference type="InterPro" id="IPR004870">
    <property type="entry name" value="Nucleoporin_Nup155"/>
</dbReference>
<dbReference type="PROSITE" id="PS51409">
    <property type="entry name" value="ARGINASE_2"/>
    <property type="match status" value="1"/>
</dbReference>
<sequence>MREGDEVVDERVVAADYEVDISKGVTSSGRVSASEVVEDEIDDFEGNLGYRDSASIVLLAGGGVQQEARGEQDGGRPFVLLVRQLRGLSSTASFRSGWPALLFADGQKSCRLPSAFFARVPQRKRRFPPGVGSAQALVDVQRLTLCLFLLSDTLTTMARITAVALALSAVAGVSAHAAHTDAPESAWMRKYPDSGDLSFSGIVTFAHLPHSRCLDEPQQTFDIAVLGMPFDTSVSYRPGARFGPNAIRQGSRRHATNRAYSIPWNFNPFLAGAKVLDCGDVPISPYDNALAMDQIETAYSSLLAREVSSKFMQEHGDTMSLALDGKEHPKIVTLGGDHTVVLPILRSLHKVYGEIAVLHFDAHLDTWNGNLYKGAWTYQSKFEDLTHDSEVGFKLLTTDDIDELKPSGIIKAIKERVGNMPVYLSLDIDVVDPSMAPATGTPESGGWTSRELKSILRGLSSLNLVGLDIVEVSPGYDTNAEVTGMLAADLVQEFLGMLMKGKGPNGRKEWLPAVKAGVLNDQRGETVKEAGKGHDELRSRMSLTRSQSTHDAPPTNSLSHSSSNQHASSTSNQVTQQQQGSQQGQGKSEQSEDPVLGPLEKAGKVLEERLARDERWVGVGDSLIGASSSDYVLPPNPAWAPFTKTRTVLLPDRLFEEHDLTQSRCTMGLLPEIERAWVTVDHRLLLWDWADGSSFSTFEELTDVIVGVALVRPRPGVFVDSISHLLVLATPSQVNLVGLGYAAAEPGAKKDVTFYLTGLSVPTDGISFTTIRGTSSGRIFLSSSPDPLTPGGIGGDGCLYELAYQAQEGWFVKRCTLHNLTSGGIAKSVVPSFLRSFTAIPQNDWIVSFEIDNERGLLYTLLRNSTIEMYQLPSSAPGKAFDGPPNKVAKSGDLHRTANMLLPNNPMLKSFRIVEFEVISVKEGGNAKIGLVAVTTTGARLYFTHQRRGYYYGVSGSSAALELCHVRPPPAPSSPQPPAQNGMCGQVVPANQQQQQNGGNSIPFNSIIQAKYASGGLFLAANNLTPDLDVLLVTAPDVSSQSLSSAATATGTVSQQTRPFTEVAGTIEIPGRTWDMAEITRVSSSSATGATALNELATQPTQARREWVVLTNMGANVVSRQRPVDTLVDVLEGMGMNGNAAGQGEIGVFFESYGRDQSCAMLLPIAASNSQLVLNDSATTSSPGSAVNAGARNTSAAVAEQAKALFFEGGGRPVSIDRGGYGGAPQSTASDSKIIFSGRHEGLAFYFARLVRPIWKQKITRVGYSPAQQIANVPESVLSAVQRDLLALRTFVEQEQHLFTPLPDSSRAGHNAAAYAAEQASLSALRLLLTQSVEAISFILLLIDYKLQDIVATCPSDLQQQLAEISYAELLTTKKGRDVARGLVSAVINQQIGRHLSVDAISETLQQRCGSFCSADDVLLYKAIESMRRAKDTYDSTERTECLRESLRLFTKAASHLSLDRLQEICKEYTSMRYAVGVIDLSLACARTWDSSERAITYWLDECPSNDAREGAYKTRQACHKLVFASLEEMDRLLDDASKPNKPAGSMSYEEADSLRTNAYNKALSVKDEFFHFELYDWYLSRGLTNQLLETRTPYLEGFLAREPTTLEKSDLLWQYYVRTSRYARAASVLASLAETPAFPLSLQKRVEYLSLAVGNAKSQIPSSSRGDAVQFLTDVEEKLEVAQVQIEIFRAIEESKMPQDEKQQWLDKVEDRLFTITELYSEFAEPLELLEVILLIFHVSDHRDPFLVTATWEAILARAQEEQPDHPIDAVAAKVTQLGYRFHTSDVSFPLPDLIALLEKFSYERQGDARPGWVPLAIHDAGVPFEAIFAVYDELFIAKARRHSFLSLSHAHLLIRCAAQIPPWHTSAGLTFLASDIVELLSSWLAEASSAPTTVSRAFPATDVESAIGRYLMGLQSASNAGAVVTRLQEMSRAIRRRW</sequence>
<feature type="region of interest" description="Disordered" evidence="8">
    <location>
        <begin position="522"/>
        <end position="597"/>
    </location>
</feature>
<dbReference type="Pfam" id="PF03177">
    <property type="entry name" value="Nucleoporin_C"/>
    <property type="match status" value="1"/>
</dbReference>
<dbReference type="InterPro" id="IPR042538">
    <property type="entry name" value="Nucleoporin_Nup155_C_3"/>
</dbReference>
<keyword evidence="12" id="KW-1185">Reference proteome</keyword>
<dbReference type="InterPro" id="IPR023696">
    <property type="entry name" value="Ureohydrolase_dom_sf"/>
</dbReference>
<evidence type="ECO:0000256" key="2">
    <source>
        <dbReference type="ARBA" id="ARBA00007373"/>
    </source>
</evidence>
<keyword evidence="3" id="KW-0813">Transport</keyword>
<dbReference type="SUPFAM" id="SSF52768">
    <property type="entry name" value="Arginase/deacetylase"/>
    <property type="match status" value="1"/>
</dbReference>
<dbReference type="InterPro" id="IPR007187">
    <property type="entry name" value="Nucleoporin_Nup133/Nup155_C"/>
</dbReference>
<feature type="compositionally biased region" description="Basic and acidic residues" evidence="8">
    <location>
        <begin position="522"/>
        <end position="539"/>
    </location>
</feature>
<feature type="domain" description="Nucleoporin Nup133/Nup155-like N-terminal" evidence="10">
    <location>
        <begin position="639"/>
        <end position="1114"/>
    </location>
</feature>
<protein>
    <submittedName>
        <fullName evidence="11">BY PROTMAP: gi|342321222|gb|EGU13157.1| Nucleoporin [Rhodotorula glutinis ATCC 204091]</fullName>
    </submittedName>
</protein>
<feature type="compositionally biased region" description="Polar residues" evidence="8">
    <location>
        <begin position="541"/>
        <end position="550"/>
    </location>
</feature>
<comment type="similarity">
    <text evidence="7">Belongs to the arginase family.</text>
</comment>
<dbReference type="PANTHER" id="PTHR10350">
    <property type="entry name" value="NUCLEAR PORE COMPLEX PROTEIN NUP155"/>
    <property type="match status" value="1"/>
</dbReference>
<feature type="domain" description="Nucleoporin Nup133/Nup155-like C-terminal" evidence="9">
    <location>
        <begin position="1237"/>
        <end position="1917"/>
    </location>
</feature>
<keyword evidence="6" id="KW-0539">Nucleus</keyword>
<evidence type="ECO:0000259" key="9">
    <source>
        <dbReference type="Pfam" id="PF03177"/>
    </source>
</evidence>
<dbReference type="Proteomes" id="UP000199069">
    <property type="component" value="Unassembled WGS sequence"/>
</dbReference>
<evidence type="ECO:0000256" key="6">
    <source>
        <dbReference type="ARBA" id="ARBA00023242"/>
    </source>
</evidence>
<reference evidence="11 12" key="1">
    <citation type="submission" date="2015-07" db="EMBL/GenBank/DDBJ databases">
        <authorList>
            <person name="Cajimat M.N.B."/>
            <person name="Milazzo M.L."/>
            <person name="Fulhorst C.F."/>
        </authorList>
    </citation>
    <scope>NUCLEOTIDE SEQUENCE [LARGE SCALE GENOMIC DNA]</scope>
    <source>
        <strain evidence="11">Single colony</strain>
    </source>
</reference>
<gene>
    <name evidence="11" type="primary">FGENESH: predicted gene_12.65</name>
    <name evidence="11" type="ORF">BN2166_0059050</name>
</gene>
<dbReference type="GO" id="GO:0006606">
    <property type="term" value="P:protein import into nucleus"/>
    <property type="evidence" value="ECO:0007669"/>
    <property type="project" value="TreeGrafter"/>
</dbReference>
<dbReference type="InterPro" id="IPR042537">
    <property type="entry name" value="Nucleoporin_Nup155_C_2"/>
</dbReference>
<comment type="similarity">
    <text evidence="2">Belongs to the non-repetitive/WGA-negative nucleoporin family.</text>
</comment>
<dbReference type="CDD" id="cd11592">
    <property type="entry name" value="Agmatinase_PAH"/>
    <property type="match status" value="1"/>
</dbReference>
<comment type="subcellular location">
    <subcellularLocation>
        <location evidence="1">Nucleus</location>
    </subcellularLocation>
</comment>
<dbReference type="Pfam" id="PF08801">
    <property type="entry name" value="Nucleoporin_N"/>
    <property type="match status" value="1"/>
</dbReference>
<dbReference type="Gene3D" id="1.25.40.440">
    <property type="entry name" value="Nucleoporin, helical domain, central subdomain"/>
    <property type="match status" value="1"/>
</dbReference>
<dbReference type="InterPro" id="IPR020855">
    <property type="entry name" value="Ureohydrolase_Mn_BS"/>
</dbReference>
<dbReference type="Gene3D" id="1.20.120.1880">
    <property type="entry name" value="Nucleoporin, helical C-terminal domain"/>
    <property type="match status" value="1"/>
</dbReference>
<evidence type="ECO:0000256" key="8">
    <source>
        <dbReference type="SAM" id="MobiDB-lite"/>
    </source>
</evidence>
<dbReference type="InterPro" id="IPR006035">
    <property type="entry name" value="Ureohydrolase"/>
</dbReference>
<evidence type="ECO:0000256" key="7">
    <source>
        <dbReference type="PROSITE-ProRule" id="PRU00742"/>
    </source>
</evidence>
<evidence type="ECO:0000259" key="10">
    <source>
        <dbReference type="Pfam" id="PF08801"/>
    </source>
</evidence>
<evidence type="ECO:0000256" key="1">
    <source>
        <dbReference type="ARBA" id="ARBA00004123"/>
    </source>
</evidence>
<dbReference type="GO" id="GO:0044611">
    <property type="term" value="C:nuclear pore inner ring"/>
    <property type="evidence" value="ECO:0007669"/>
    <property type="project" value="TreeGrafter"/>
</dbReference>
<name>A0A0K3CK19_RHOTO</name>
<evidence type="ECO:0000313" key="12">
    <source>
        <dbReference type="Proteomes" id="UP000199069"/>
    </source>
</evidence>
<dbReference type="Gene3D" id="1.25.40.450">
    <property type="entry name" value="Nucleoporin, helical domain, N-terminal subdomain"/>
    <property type="match status" value="1"/>
</dbReference>